<dbReference type="AlphaFoldDB" id="A0A7X2TPK3"/>
<dbReference type="PROSITE" id="PS50011">
    <property type="entry name" value="PROTEIN_KINASE_DOM"/>
    <property type="match status" value="1"/>
</dbReference>
<comment type="similarity">
    <text evidence="1">Belongs to the protein kinase superfamily. NEK Ser/Thr protein kinase family. NIMA subfamily.</text>
</comment>
<reference evidence="11 12" key="1">
    <citation type="submission" date="2019-08" db="EMBL/GenBank/DDBJ databases">
        <title>In-depth cultivation of the pig gut microbiome towards novel bacterial diversity and tailored functional studies.</title>
        <authorList>
            <person name="Wylensek D."/>
            <person name="Hitch T.C.A."/>
            <person name="Clavel T."/>
        </authorList>
    </citation>
    <scope>NUCLEOTIDE SEQUENCE [LARGE SCALE GENOMIC DNA]</scope>
    <source>
        <strain evidence="11 12">Oil+RF-744-WCA-WT-13</strain>
    </source>
</reference>
<organism evidence="11 12">
    <name type="scientific">Bilifractor porci</name>
    <dbReference type="NCBI Taxonomy" id="2606636"/>
    <lineage>
        <taxon>Bacteria</taxon>
        <taxon>Bacillati</taxon>
        <taxon>Bacillota</taxon>
        <taxon>Clostridia</taxon>
        <taxon>Lachnospirales</taxon>
        <taxon>Lachnospiraceae</taxon>
        <taxon>Bilifractor</taxon>
    </lineage>
</organism>
<dbReference type="InterPro" id="IPR017441">
    <property type="entry name" value="Protein_kinase_ATP_BS"/>
</dbReference>
<dbReference type="EMBL" id="VUMV01000008">
    <property type="protein sequence ID" value="MST82690.1"/>
    <property type="molecule type" value="Genomic_DNA"/>
</dbReference>
<dbReference type="GO" id="GO:0005524">
    <property type="term" value="F:ATP binding"/>
    <property type="evidence" value="ECO:0007669"/>
    <property type="project" value="UniProtKB-UniRule"/>
</dbReference>
<evidence type="ECO:0000256" key="3">
    <source>
        <dbReference type="ARBA" id="ARBA00022679"/>
    </source>
</evidence>
<keyword evidence="5 11" id="KW-0418">Kinase</keyword>
<dbReference type="GO" id="GO:0004674">
    <property type="term" value="F:protein serine/threonine kinase activity"/>
    <property type="evidence" value="ECO:0007669"/>
    <property type="project" value="UniProtKB-EC"/>
</dbReference>
<feature type="transmembrane region" description="Helical" evidence="9">
    <location>
        <begin position="298"/>
        <end position="320"/>
    </location>
</feature>
<dbReference type="Pfam" id="PF00069">
    <property type="entry name" value="Pkinase"/>
    <property type="match status" value="1"/>
</dbReference>
<dbReference type="SMART" id="SM00220">
    <property type="entry name" value="S_TKc"/>
    <property type="match status" value="1"/>
</dbReference>
<keyword evidence="3" id="KW-0808">Transferase</keyword>
<comment type="caution">
    <text evidence="11">The sequence shown here is derived from an EMBL/GenBank/DDBJ whole genome shotgun (WGS) entry which is preliminary data.</text>
</comment>
<dbReference type="CDD" id="cd14014">
    <property type="entry name" value="STKc_PknB_like"/>
    <property type="match status" value="1"/>
</dbReference>
<evidence type="ECO:0000313" key="12">
    <source>
        <dbReference type="Proteomes" id="UP000466864"/>
    </source>
</evidence>
<dbReference type="Gene3D" id="1.10.510.10">
    <property type="entry name" value="Transferase(Phosphotransferase) domain 1"/>
    <property type="match status" value="1"/>
</dbReference>
<feature type="region of interest" description="Disordered" evidence="8">
    <location>
        <begin position="615"/>
        <end position="652"/>
    </location>
</feature>
<accession>A0A7X2TPK3</accession>
<keyword evidence="9" id="KW-0472">Membrane</keyword>
<dbReference type="SUPFAM" id="SSF48452">
    <property type="entry name" value="TPR-like"/>
    <property type="match status" value="1"/>
</dbReference>
<evidence type="ECO:0000256" key="2">
    <source>
        <dbReference type="ARBA" id="ARBA00012513"/>
    </source>
</evidence>
<dbReference type="PANTHER" id="PTHR43671:SF13">
    <property type="entry name" value="SERINE_THREONINE-PROTEIN KINASE NEK2"/>
    <property type="match status" value="1"/>
</dbReference>
<dbReference type="InterPro" id="IPR019734">
    <property type="entry name" value="TPR_rpt"/>
</dbReference>
<keyword evidence="9" id="KW-1133">Transmembrane helix</keyword>
<protein>
    <recommendedName>
        <fullName evidence="2">non-specific serine/threonine protein kinase</fullName>
        <ecNumber evidence="2">2.7.11.1</ecNumber>
    </recommendedName>
</protein>
<dbReference type="PROSITE" id="PS00108">
    <property type="entry name" value="PROTEIN_KINASE_ST"/>
    <property type="match status" value="1"/>
</dbReference>
<dbReference type="SUPFAM" id="SSF56112">
    <property type="entry name" value="Protein kinase-like (PK-like)"/>
    <property type="match status" value="1"/>
</dbReference>
<evidence type="ECO:0000256" key="4">
    <source>
        <dbReference type="ARBA" id="ARBA00022741"/>
    </source>
</evidence>
<evidence type="ECO:0000256" key="1">
    <source>
        <dbReference type="ARBA" id="ARBA00010886"/>
    </source>
</evidence>
<dbReference type="InterPro" id="IPR008271">
    <property type="entry name" value="Ser/Thr_kinase_AS"/>
</dbReference>
<dbReference type="InterPro" id="IPR011009">
    <property type="entry name" value="Kinase-like_dom_sf"/>
</dbReference>
<proteinExistence type="inferred from homology"/>
<dbReference type="Gene3D" id="1.25.40.10">
    <property type="entry name" value="Tetratricopeptide repeat domain"/>
    <property type="match status" value="2"/>
</dbReference>
<feature type="binding site" evidence="7">
    <location>
        <position position="52"/>
    </location>
    <ligand>
        <name>ATP</name>
        <dbReference type="ChEBI" id="CHEBI:30616"/>
    </ligand>
</feature>
<evidence type="ECO:0000259" key="10">
    <source>
        <dbReference type="PROSITE" id="PS50011"/>
    </source>
</evidence>
<sequence>MWQTAGRMRMTAIREGAVIHNTYEIKRPIGEGAGGSVYLAWHLNLQKYVVIKRIKDKYVGNINERREVDILKKLHHRYIPQVYDFIQEGGDVYTVIDYIDGNTMQDYIDRQVKFEEPQVIKWMHQILEALDYIHTQAPPVIHNDIKPNNIMISADGDACLIDFNISSNDYGERDIEGYSKGYASPELMHRIRLYSTGGRYFDVHLDARSDLFSLAASFYSLMTGERPTVREKDTMRLRKPLWHTDCIYSNQLCGVLTRALSENPDQRPQSAAEMLNDLDSMKLRDEEYLRLTRSRKRFNFLAAVLMTLGIMSAGFGYYFLTQEQFHDKYAEISSLAEQGAYNEVETKAENLLNDGRYRLVLNRDPDGAANLCYLAAEAYFEQEDYDNAITYFTCAADAGIKNADCYRDYAIALARSGRADEAQKIAGQADTYDLNSANLDLVLAEIGMSDGKEDLSAVVGKLQQVVAEADEDEEEIKLRAIIDLADVYERRGSYGDAIQTLREAEKEFTEPSWQRRVQRALGNAYVLEMNTEGSGSESPYAEDAERIFRSLTEDTAAADYNDYMNLSQICQMRGEYDEAEEVLQKLFGTDEGKNRYEVPMRLALIEIERQGKIEDEGSRDYSKAEQYDEQAEKLYEKTEDNGGDAGSDLMQQLRNQMDALRSGGWLDKED</sequence>
<dbReference type="InterPro" id="IPR011990">
    <property type="entry name" value="TPR-like_helical_dom_sf"/>
</dbReference>
<evidence type="ECO:0000256" key="8">
    <source>
        <dbReference type="SAM" id="MobiDB-lite"/>
    </source>
</evidence>
<evidence type="ECO:0000256" key="7">
    <source>
        <dbReference type="PROSITE-ProRule" id="PRU10141"/>
    </source>
</evidence>
<dbReference type="InterPro" id="IPR000719">
    <property type="entry name" value="Prot_kinase_dom"/>
</dbReference>
<name>A0A7X2TPK3_9FIRM</name>
<dbReference type="Proteomes" id="UP000466864">
    <property type="component" value="Unassembled WGS sequence"/>
</dbReference>
<keyword evidence="12" id="KW-1185">Reference proteome</keyword>
<keyword evidence="6 7" id="KW-0067">ATP-binding</keyword>
<keyword evidence="4 7" id="KW-0547">Nucleotide-binding</keyword>
<evidence type="ECO:0000313" key="11">
    <source>
        <dbReference type="EMBL" id="MST82690.1"/>
    </source>
</evidence>
<dbReference type="PANTHER" id="PTHR43671">
    <property type="entry name" value="SERINE/THREONINE-PROTEIN KINASE NEK"/>
    <property type="match status" value="1"/>
</dbReference>
<dbReference type="InterPro" id="IPR050660">
    <property type="entry name" value="NEK_Ser/Thr_kinase"/>
</dbReference>
<feature type="domain" description="Protein kinase" evidence="10">
    <location>
        <begin position="23"/>
        <end position="289"/>
    </location>
</feature>
<dbReference type="EC" id="2.7.11.1" evidence="2"/>
<dbReference type="PROSITE" id="PS00107">
    <property type="entry name" value="PROTEIN_KINASE_ATP"/>
    <property type="match status" value="1"/>
</dbReference>
<dbReference type="SMART" id="SM00028">
    <property type="entry name" value="TPR"/>
    <property type="match status" value="3"/>
</dbReference>
<gene>
    <name evidence="11" type="ORF">FYJ60_10210</name>
</gene>
<evidence type="ECO:0000256" key="5">
    <source>
        <dbReference type="ARBA" id="ARBA00022777"/>
    </source>
</evidence>
<evidence type="ECO:0000256" key="9">
    <source>
        <dbReference type="SAM" id="Phobius"/>
    </source>
</evidence>
<keyword evidence="9" id="KW-0812">Transmembrane</keyword>
<evidence type="ECO:0000256" key="6">
    <source>
        <dbReference type="ARBA" id="ARBA00022840"/>
    </source>
</evidence>
<feature type="compositionally biased region" description="Basic and acidic residues" evidence="8">
    <location>
        <begin position="615"/>
        <end position="640"/>
    </location>
</feature>